<dbReference type="AlphaFoldDB" id="A0AAF0TTG0"/>
<evidence type="ECO:0000313" key="1">
    <source>
        <dbReference type="EMBL" id="WMV25555.1"/>
    </source>
</evidence>
<name>A0AAF0TTG0_SOLVR</name>
<sequence length="50" mass="5991">MVLECRPHPGCRLGACQTWYQSTEFKNPRDSMRPYVLSPSYRCELRHIYN</sequence>
<protein>
    <submittedName>
        <fullName evidence="1">Uncharacterized protein</fullName>
    </submittedName>
</protein>
<reference evidence="1" key="1">
    <citation type="submission" date="2023-08" db="EMBL/GenBank/DDBJ databases">
        <title>A de novo genome assembly of Solanum verrucosum Schlechtendal, a Mexican diploid species geographically isolated from the other diploid A-genome species in potato relatives.</title>
        <authorList>
            <person name="Hosaka K."/>
        </authorList>
    </citation>
    <scope>NUCLEOTIDE SEQUENCE</scope>
    <source>
        <tissue evidence="1">Young leaves</tissue>
    </source>
</reference>
<dbReference type="EMBL" id="CP133615">
    <property type="protein sequence ID" value="WMV25555.1"/>
    <property type="molecule type" value="Genomic_DNA"/>
</dbReference>
<evidence type="ECO:0000313" key="2">
    <source>
        <dbReference type="Proteomes" id="UP001234989"/>
    </source>
</evidence>
<proteinExistence type="predicted"/>
<dbReference type="Proteomes" id="UP001234989">
    <property type="component" value="Chromosome 4"/>
</dbReference>
<accession>A0AAF0TTG0</accession>
<keyword evidence="2" id="KW-1185">Reference proteome</keyword>
<gene>
    <name evidence="1" type="ORF">MTR67_018940</name>
</gene>
<organism evidence="1 2">
    <name type="scientific">Solanum verrucosum</name>
    <dbReference type="NCBI Taxonomy" id="315347"/>
    <lineage>
        <taxon>Eukaryota</taxon>
        <taxon>Viridiplantae</taxon>
        <taxon>Streptophyta</taxon>
        <taxon>Embryophyta</taxon>
        <taxon>Tracheophyta</taxon>
        <taxon>Spermatophyta</taxon>
        <taxon>Magnoliopsida</taxon>
        <taxon>eudicotyledons</taxon>
        <taxon>Gunneridae</taxon>
        <taxon>Pentapetalae</taxon>
        <taxon>asterids</taxon>
        <taxon>lamiids</taxon>
        <taxon>Solanales</taxon>
        <taxon>Solanaceae</taxon>
        <taxon>Solanoideae</taxon>
        <taxon>Solaneae</taxon>
        <taxon>Solanum</taxon>
    </lineage>
</organism>